<comment type="function">
    <text evidence="9">Catalyzes the NADPH-dependent rearrangement and reduction of 1-deoxy-D-xylulose-5-phosphate (DXP) to 2-C-methyl-D-erythritol 4-phosphate (MEP).</text>
</comment>
<dbReference type="AlphaFoldDB" id="A0A516INX6"/>
<sequence length="417" mass="44298">MASRSRRPARPARRVGPRSRADRQLAVGRLAVTRKKISILGATGSVGGSTLDLIDRNPERFEVGALTAARNVAKLADAAVRTRARLAVIADPGLLPELEERLSGSGCRAATGREALCQAAAEADFVMAAIVGCAGLEPVMAAISSGRTVALANKEALVTAGELMTKAARRSNARILPVDSEHNAIFQCLAGNREEDVARLVLTASGGPFRSWARSDMGGITPEQAVAHPNWTMGAKISVDSATMMNKGLELIEAHHLFRLPENRIDILVHPQSVIHSMVEYVDGSVLAQLGSPDMRIPIASALAWPERMTTPSERLDLQKIGQLTFEAPDVTRFPALRVARDALKAGGAAPVILNAANEEAVAAFLGRRIGFLDIVATVEEALARMGVGAPQSIAEVIDIDRQARAMANRLMSELAA</sequence>
<dbReference type="HAMAP" id="MF_00183">
    <property type="entry name" value="DXP_reductoisom"/>
    <property type="match status" value="1"/>
</dbReference>
<keyword evidence="14" id="KW-0413">Isomerase</keyword>
<feature type="binding site" evidence="9">
    <location>
        <position position="43"/>
    </location>
    <ligand>
        <name>NADPH</name>
        <dbReference type="ChEBI" id="CHEBI:57783"/>
    </ligand>
</feature>
<keyword evidence="5 9" id="KW-0560">Oxidoreductase</keyword>
<dbReference type="PIRSF" id="PIRSF006205">
    <property type="entry name" value="Dxp_reductismrs"/>
    <property type="match status" value="1"/>
</dbReference>
<dbReference type="GO" id="GO:0030604">
    <property type="term" value="F:1-deoxy-D-xylulose-5-phosphate reductoisomerase activity"/>
    <property type="evidence" value="ECO:0007669"/>
    <property type="project" value="UniProtKB-UniRule"/>
</dbReference>
<dbReference type="SUPFAM" id="SSF69055">
    <property type="entry name" value="1-deoxy-D-xylulose-5-phosphate reductoisomerase, C-terminal domain"/>
    <property type="match status" value="1"/>
</dbReference>
<evidence type="ECO:0000313" key="15">
    <source>
        <dbReference type="Proteomes" id="UP000321857"/>
    </source>
</evidence>
<evidence type="ECO:0000256" key="1">
    <source>
        <dbReference type="ARBA" id="ARBA00005094"/>
    </source>
</evidence>
<evidence type="ECO:0000256" key="3">
    <source>
        <dbReference type="ARBA" id="ARBA00022723"/>
    </source>
</evidence>
<name>A0A516INX6_9SPHN</name>
<comment type="cofactor">
    <cofactor evidence="9">
        <name>Mg(2+)</name>
        <dbReference type="ChEBI" id="CHEBI:18420"/>
    </cofactor>
    <cofactor evidence="9">
        <name>Mn(2+)</name>
        <dbReference type="ChEBI" id="CHEBI:29035"/>
    </cofactor>
</comment>
<protein>
    <recommendedName>
        <fullName evidence="9">1-deoxy-D-xylulose 5-phosphate reductoisomerase</fullName>
        <shortName evidence="9">DXP reductoisomerase</shortName>
        <ecNumber evidence="9">1.1.1.267</ecNumber>
    </recommendedName>
    <alternativeName>
        <fullName evidence="9">1-deoxyxylulose-5-phosphate reductoisomerase</fullName>
    </alternativeName>
    <alternativeName>
        <fullName evidence="9">2-C-methyl-D-erythritol 4-phosphate synthase</fullName>
    </alternativeName>
</protein>
<feature type="domain" description="1-deoxy-D-xylulose 5-phosphate reductoisomerase C-terminal" evidence="12">
    <location>
        <begin position="175"/>
        <end position="258"/>
    </location>
</feature>
<feature type="binding site" evidence="9">
    <location>
        <position position="46"/>
    </location>
    <ligand>
        <name>NADPH</name>
        <dbReference type="ChEBI" id="CHEBI:57783"/>
    </ligand>
</feature>
<evidence type="ECO:0000256" key="10">
    <source>
        <dbReference type="SAM" id="MobiDB-lite"/>
    </source>
</evidence>
<evidence type="ECO:0000256" key="4">
    <source>
        <dbReference type="ARBA" id="ARBA00022857"/>
    </source>
</evidence>
<evidence type="ECO:0000256" key="5">
    <source>
        <dbReference type="ARBA" id="ARBA00023002"/>
    </source>
</evidence>
<evidence type="ECO:0000259" key="12">
    <source>
        <dbReference type="Pfam" id="PF08436"/>
    </source>
</evidence>
<dbReference type="Pfam" id="PF08436">
    <property type="entry name" value="DXP_redisom_C"/>
    <property type="match status" value="1"/>
</dbReference>
<feature type="binding site" evidence="9">
    <location>
        <position position="154"/>
    </location>
    <ligand>
        <name>1-deoxy-D-xylulose 5-phosphate</name>
        <dbReference type="ChEBI" id="CHEBI:57792"/>
    </ligand>
</feature>
<feature type="binding site" evidence="9">
    <location>
        <position position="155"/>
    </location>
    <ligand>
        <name>NADPH</name>
        <dbReference type="ChEBI" id="CHEBI:57783"/>
    </ligand>
</feature>
<feature type="binding site" evidence="9">
    <location>
        <position position="205"/>
    </location>
    <ligand>
        <name>1-deoxy-D-xylulose 5-phosphate</name>
        <dbReference type="ChEBI" id="CHEBI:57792"/>
    </ligand>
</feature>
<dbReference type="Pfam" id="PF02670">
    <property type="entry name" value="DXP_reductoisom"/>
    <property type="match status" value="1"/>
</dbReference>
<comment type="pathway">
    <text evidence="1 9">Isoprenoid biosynthesis; isopentenyl diphosphate biosynthesis via DXP pathway; isopentenyl diphosphate from 1-deoxy-D-xylulose 5-phosphate: step 1/6.</text>
</comment>
<feature type="region of interest" description="Disordered" evidence="10">
    <location>
        <begin position="1"/>
        <end position="22"/>
    </location>
</feature>
<dbReference type="PANTHER" id="PTHR30525:SF0">
    <property type="entry name" value="1-DEOXY-D-XYLULOSE 5-PHOSPHATE REDUCTOISOMERASE, CHLOROPLASTIC"/>
    <property type="match status" value="1"/>
</dbReference>
<evidence type="ECO:0000256" key="2">
    <source>
        <dbReference type="ARBA" id="ARBA00006825"/>
    </source>
</evidence>
<evidence type="ECO:0000256" key="9">
    <source>
        <dbReference type="HAMAP-Rule" id="MF_00183"/>
    </source>
</evidence>
<evidence type="ECO:0000313" key="14">
    <source>
        <dbReference type="EMBL" id="QDP18623.1"/>
    </source>
</evidence>
<dbReference type="NCBIfam" id="NF009114">
    <property type="entry name" value="PRK12464.1"/>
    <property type="match status" value="1"/>
</dbReference>
<feature type="binding site" evidence="9">
    <location>
        <position position="250"/>
    </location>
    <ligand>
        <name>1-deoxy-D-xylulose 5-phosphate</name>
        <dbReference type="ChEBI" id="CHEBI:57792"/>
    </ligand>
</feature>
<dbReference type="InterPro" id="IPR036169">
    <property type="entry name" value="DXPR_C_sf"/>
</dbReference>
<gene>
    <name evidence="9" type="primary">dxr</name>
    <name evidence="14" type="ORF">FMM02_00780</name>
</gene>
<dbReference type="InterPro" id="IPR013512">
    <property type="entry name" value="DXP_reductoisomerase_N"/>
</dbReference>
<dbReference type="Pfam" id="PF13288">
    <property type="entry name" value="DXPR_C"/>
    <property type="match status" value="1"/>
</dbReference>
<dbReference type="OrthoDB" id="9806546at2"/>
<feature type="binding site" evidence="9">
    <location>
        <position position="234"/>
    </location>
    <ligand>
        <name>NADPH</name>
        <dbReference type="ChEBI" id="CHEBI:57783"/>
    </ligand>
</feature>
<feature type="binding site" evidence="9">
    <location>
        <position position="241"/>
    </location>
    <ligand>
        <name>1-deoxy-D-xylulose 5-phosphate</name>
        <dbReference type="ChEBI" id="CHEBI:57792"/>
    </ligand>
</feature>
<dbReference type="GO" id="GO:0016853">
    <property type="term" value="F:isomerase activity"/>
    <property type="evidence" value="ECO:0007669"/>
    <property type="project" value="UniProtKB-KW"/>
</dbReference>
<feature type="binding site" evidence="9">
    <location>
        <position position="247"/>
    </location>
    <ligand>
        <name>1-deoxy-D-xylulose 5-phosphate</name>
        <dbReference type="ChEBI" id="CHEBI:57792"/>
    </ligand>
</feature>
<dbReference type="EC" id="1.1.1.267" evidence="9"/>
<keyword evidence="6 9" id="KW-0464">Manganese</keyword>
<dbReference type="KEGG" id="sxa:FMM02_00780"/>
<keyword evidence="3 9" id="KW-0479">Metal-binding</keyword>
<feature type="binding site" evidence="9">
    <location>
        <position position="250"/>
    </location>
    <ligand>
        <name>Mn(2+)</name>
        <dbReference type="ChEBI" id="CHEBI:29035"/>
    </ligand>
</feature>
<dbReference type="SUPFAM" id="SSF55347">
    <property type="entry name" value="Glyceraldehyde-3-phosphate dehydrogenase-like, C-terminal domain"/>
    <property type="match status" value="1"/>
</dbReference>
<dbReference type="GO" id="GO:0070402">
    <property type="term" value="F:NADPH binding"/>
    <property type="evidence" value="ECO:0007669"/>
    <property type="project" value="InterPro"/>
</dbReference>
<keyword evidence="15" id="KW-1185">Reference proteome</keyword>
<feature type="binding site" evidence="9">
    <location>
        <position position="246"/>
    </location>
    <ligand>
        <name>1-deoxy-D-xylulose 5-phosphate</name>
        <dbReference type="ChEBI" id="CHEBI:57792"/>
    </ligand>
</feature>
<evidence type="ECO:0000259" key="11">
    <source>
        <dbReference type="Pfam" id="PF02670"/>
    </source>
</evidence>
<feature type="binding site" evidence="9">
    <location>
        <position position="181"/>
    </location>
    <ligand>
        <name>Mn(2+)</name>
        <dbReference type="ChEBI" id="CHEBI:29035"/>
    </ligand>
</feature>
<proteinExistence type="inferred from homology"/>
<keyword evidence="9" id="KW-0460">Magnesium</keyword>
<dbReference type="InterPro" id="IPR003821">
    <property type="entry name" value="DXP_reductoisomerase"/>
</dbReference>
<dbReference type="PANTHER" id="PTHR30525">
    <property type="entry name" value="1-DEOXY-D-XYLULOSE 5-PHOSPHATE REDUCTOISOMERASE"/>
    <property type="match status" value="1"/>
</dbReference>
<keyword evidence="7 9" id="KW-0414">Isoprene biosynthesis</keyword>
<evidence type="ECO:0000256" key="8">
    <source>
        <dbReference type="ARBA" id="ARBA00048543"/>
    </source>
</evidence>
<comment type="catalytic activity">
    <reaction evidence="8">
        <text>2-C-methyl-D-erythritol 4-phosphate + NADP(+) = 1-deoxy-D-xylulose 5-phosphate + NADPH + H(+)</text>
        <dbReference type="Rhea" id="RHEA:13717"/>
        <dbReference type="ChEBI" id="CHEBI:15378"/>
        <dbReference type="ChEBI" id="CHEBI:57783"/>
        <dbReference type="ChEBI" id="CHEBI:57792"/>
        <dbReference type="ChEBI" id="CHEBI:58262"/>
        <dbReference type="ChEBI" id="CHEBI:58349"/>
        <dbReference type="EC" id="1.1.1.267"/>
    </reaction>
    <physiologicalReaction direction="right-to-left" evidence="8">
        <dbReference type="Rhea" id="RHEA:13719"/>
    </physiologicalReaction>
</comment>
<feature type="binding site" evidence="9">
    <location>
        <position position="180"/>
    </location>
    <ligand>
        <name>1-deoxy-D-xylulose 5-phosphate</name>
        <dbReference type="ChEBI" id="CHEBI:57792"/>
    </ligand>
</feature>
<dbReference type="SUPFAM" id="SSF51735">
    <property type="entry name" value="NAD(P)-binding Rossmann-fold domains"/>
    <property type="match status" value="1"/>
</dbReference>
<feature type="binding site" evidence="9">
    <location>
        <position position="70"/>
    </location>
    <ligand>
        <name>NADPH</name>
        <dbReference type="ChEBI" id="CHEBI:57783"/>
    </ligand>
</feature>
<dbReference type="Proteomes" id="UP000321857">
    <property type="component" value="Chromosome"/>
</dbReference>
<evidence type="ECO:0000256" key="6">
    <source>
        <dbReference type="ARBA" id="ARBA00023211"/>
    </source>
</evidence>
<dbReference type="GO" id="GO:0051484">
    <property type="term" value="P:isopentenyl diphosphate biosynthetic process, methylerythritol 4-phosphate pathway involved in terpenoid biosynthetic process"/>
    <property type="evidence" value="ECO:0007669"/>
    <property type="project" value="UniProtKB-ARBA"/>
</dbReference>
<feature type="binding site" evidence="9">
    <location>
        <position position="69"/>
    </location>
    <ligand>
        <name>NADPH</name>
        <dbReference type="ChEBI" id="CHEBI:57783"/>
    </ligand>
</feature>
<feature type="binding site" evidence="9">
    <location>
        <position position="181"/>
    </location>
    <ligand>
        <name>1-deoxy-D-xylulose 5-phosphate</name>
        <dbReference type="ChEBI" id="CHEBI:57792"/>
    </ligand>
</feature>
<feature type="binding site" evidence="9">
    <location>
        <position position="179"/>
    </location>
    <ligand>
        <name>Mn(2+)</name>
        <dbReference type="ChEBI" id="CHEBI:29035"/>
    </ligand>
</feature>
<dbReference type="InterPro" id="IPR036291">
    <property type="entry name" value="NAD(P)-bd_dom_sf"/>
</dbReference>
<dbReference type="EMBL" id="CP041659">
    <property type="protein sequence ID" value="QDP18623.1"/>
    <property type="molecule type" value="Genomic_DNA"/>
</dbReference>
<dbReference type="GO" id="GO:0030145">
    <property type="term" value="F:manganese ion binding"/>
    <property type="evidence" value="ECO:0007669"/>
    <property type="project" value="TreeGrafter"/>
</dbReference>
<feature type="binding site" evidence="9">
    <location>
        <position position="44"/>
    </location>
    <ligand>
        <name>NADPH</name>
        <dbReference type="ChEBI" id="CHEBI:57783"/>
    </ligand>
</feature>
<keyword evidence="4 9" id="KW-0521">NADP</keyword>
<dbReference type="Gene3D" id="1.10.1740.10">
    <property type="match status" value="1"/>
</dbReference>
<feature type="domain" description="1-deoxy-D-xylulose 5-phosphate reductoisomerase N-terminal" evidence="11">
    <location>
        <begin position="37"/>
        <end position="161"/>
    </location>
</feature>
<comment type="similarity">
    <text evidence="2 9">Belongs to the DXR family.</text>
</comment>
<feature type="domain" description="DXP reductoisomerase C-terminal" evidence="13">
    <location>
        <begin position="290"/>
        <end position="406"/>
    </location>
</feature>
<feature type="compositionally biased region" description="Basic residues" evidence="10">
    <location>
        <begin position="1"/>
        <end position="17"/>
    </location>
</feature>
<organism evidence="14 15">
    <name type="scientific">Sphingomonas xanthus</name>
    <dbReference type="NCBI Taxonomy" id="2594473"/>
    <lineage>
        <taxon>Bacteria</taxon>
        <taxon>Pseudomonadati</taxon>
        <taxon>Pseudomonadota</taxon>
        <taxon>Alphaproteobacteria</taxon>
        <taxon>Sphingomonadales</taxon>
        <taxon>Sphingomonadaceae</taxon>
        <taxon>Sphingomonas</taxon>
    </lineage>
</organism>
<dbReference type="Gene3D" id="3.40.50.720">
    <property type="entry name" value="NAD(P)-binding Rossmann-like Domain"/>
    <property type="match status" value="1"/>
</dbReference>
<feature type="binding site" evidence="9">
    <location>
        <position position="45"/>
    </location>
    <ligand>
        <name>NADPH</name>
        <dbReference type="ChEBI" id="CHEBI:57783"/>
    </ligand>
</feature>
<feature type="binding site" evidence="9">
    <location>
        <position position="153"/>
    </location>
    <ligand>
        <name>NADPH</name>
        <dbReference type="ChEBI" id="CHEBI:57783"/>
    </ligand>
</feature>
<feature type="binding site" evidence="9">
    <location>
        <position position="228"/>
    </location>
    <ligand>
        <name>1-deoxy-D-xylulose 5-phosphate</name>
        <dbReference type="ChEBI" id="CHEBI:57792"/>
    </ligand>
</feature>
<dbReference type="InterPro" id="IPR013644">
    <property type="entry name" value="DXP_reductoisomerase_C"/>
</dbReference>
<accession>A0A516INX6</accession>
<dbReference type="InterPro" id="IPR026877">
    <property type="entry name" value="DXPR_C"/>
</dbReference>
<feature type="binding site" evidence="9">
    <location>
        <position position="71"/>
    </location>
    <ligand>
        <name>NADPH</name>
        <dbReference type="ChEBI" id="CHEBI:57783"/>
    </ligand>
</feature>
<dbReference type="FunFam" id="3.40.50.720:FF:000045">
    <property type="entry name" value="1-deoxy-D-xylulose 5-phosphate reductoisomerase"/>
    <property type="match status" value="1"/>
</dbReference>
<dbReference type="UniPathway" id="UPA00056">
    <property type="reaction ID" value="UER00092"/>
</dbReference>
<evidence type="ECO:0000256" key="7">
    <source>
        <dbReference type="ARBA" id="ARBA00023229"/>
    </source>
</evidence>
<reference evidence="14 15" key="1">
    <citation type="submission" date="2019-07" db="EMBL/GenBank/DDBJ databases">
        <title>Sphingomonas AE3 Genome sequencing and assembly.</title>
        <authorList>
            <person name="Kim H."/>
        </authorList>
    </citation>
    <scope>NUCLEOTIDE SEQUENCE [LARGE SCALE GENOMIC DNA]</scope>
    <source>
        <strain evidence="14 15">AE3</strain>
    </source>
</reference>
<evidence type="ECO:0000259" key="13">
    <source>
        <dbReference type="Pfam" id="PF13288"/>
    </source>
</evidence>
<dbReference type="NCBIfam" id="TIGR00243">
    <property type="entry name" value="Dxr"/>
    <property type="match status" value="1"/>
</dbReference>